<evidence type="ECO:0000313" key="2">
    <source>
        <dbReference type="EMBL" id="GAU91479.1"/>
    </source>
</evidence>
<name>A0A1D1UP20_RAMVA</name>
<feature type="compositionally biased region" description="Low complexity" evidence="1">
    <location>
        <begin position="8"/>
        <end position="27"/>
    </location>
</feature>
<proteinExistence type="predicted"/>
<keyword evidence="3" id="KW-1185">Reference proteome</keyword>
<protein>
    <submittedName>
        <fullName evidence="2">Uncharacterized protein</fullName>
    </submittedName>
</protein>
<dbReference type="Proteomes" id="UP000186922">
    <property type="component" value="Unassembled WGS sequence"/>
</dbReference>
<feature type="region of interest" description="Disordered" evidence="1">
    <location>
        <begin position="1"/>
        <end position="39"/>
    </location>
</feature>
<accession>A0A1D1UP20</accession>
<evidence type="ECO:0000313" key="3">
    <source>
        <dbReference type="Proteomes" id="UP000186922"/>
    </source>
</evidence>
<comment type="caution">
    <text evidence="2">The sequence shown here is derived from an EMBL/GenBank/DDBJ whole genome shotgun (WGS) entry which is preliminary data.</text>
</comment>
<gene>
    <name evidence="2" type="primary">RvY_03719-1</name>
    <name evidence="2" type="synonym">RvY_03719.1</name>
    <name evidence="2" type="ORF">RvY_03719</name>
</gene>
<sequence>MPTGTKIPPQAEQPSPSPSPSAAVSEQTDIPFRSSVQPGLNATSAECFLHTQMEAETMHMSLSINGNKIAH</sequence>
<reference evidence="2 3" key="1">
    <citation type="journal article" date="2016" name="Nat. Commun.">
        <title>Extremotolerant tardigrade genome and improved radiotolerance of human cultured cells by tardigrade-unique protein.</title>
        <authorList>
            <person name="Hashimoto T."/>
            <person name="Horikawa D.D."/>
            <person name="Saito Y."/>
            <person name="Kuwahara H."/>
            <person name="Kozuka-Hata H."/>
            <person name="Shin-I T."/>
            <person name="Minakuchi Y."/>
            <person name="Ohishi K."/>
            <person name="Motoyama A."/>
            <person name="Aizu T."/>
            <person name="Enomoto A."/>
            <person name="Kondo K."/>
            <person name="Tanaka S."/>
            <person name="Hara Y."/>
            <person name="Koshikawa S."/>
            <person name="Sagara H."/>
            <person name="Miura T."/>
            <person name="Yokobori S."/>
            <person name="Miyagawa K."/>
            <person name="Suzuki Y."/>
            <person name="Kubo T."/>
            <person name="Oyama M."/>
            <person name="Kohara Y."/>
            <person name="Fujiyama A."/>
            <person name="Arakawa K."/>
            <person name="Katayama T."/>
            <person name="Toyoda A."/>
            <person name="Kunieda T."/>
        </authorList>
    </citation>
    <scope>NUCLEOTIDE SEQUENCE [LARGE SCALE GENOMIC DNA]</scope>
    <source>
        <strain evidence="2 3">YOKOZUNA-1</strain>
    </source>
</reference>
<organism evidence="2 3">
    <name type="scientific">Ramazzottius varieornatus</name>
    <name type="common">Water bear</name>
    <name type="synonym">Tardigrade</name>
    <dbReference type="NCBI Taxonomy" id="947166"/>
    <lineage>
        <taxon>Eukaryota</taxon>
        <taxon>Metazoa</taxon>
        <taxon>Ecdysozoa</taxon>
        <taxon>Tardigrada</taxon>
        <taxon>Eutardigrada</taxon>
        <taxon>Parachela</taxon>
        <taxon>Hypsibioidea</taxon>
        <taxon>Ramazzottiidae</taxon>
        <taxon>Ramazzottius</taxon>
    </lineage>
</organism>
<evidence type="ECO:0000256" key="1">
    <source>
        <dbReference type="SAM" id="MobiDB-lite"/>
    </source>
</evidence>
<dbReference type="AlphaFoldDB" id="A0A1D1UP20"/>
<dbReference type="EMBL" id="BDGG01000002">
    <property type="protein sequence ID" value="GAU91479.1"/>
    <property type="molecule type" value="Genomic_DNA"/>
</dbReference>